<dbReference type="AlphaFoldDB" id="A0A916DRJ8"/>
<keyword evidence="3" id="KW-1185">Reference proteome</keyword>
<dbReference type="Proteomes" id="UP001060919">
    <property type="component" value="Chromosome"/>
</dbReference>
<dbReference type="Pfam" id="PF19573">
    <property type="entry name" value="DUF6089"/>
    <property type="match status" value="1"/>
</dbReference>
<feature type="domain" description="DUF6089" evidence="1">
    <location>
        <begin position="7"/>
        <end position="203"/>
    </location>
</feature>
<proteinExistence type="predicted"/>
<dbReference type="SUPFAM" id="SSF56925">
    <property type="entry name" value="OMPA-like"/>
    <property type="match status" value="1"/>
</dbReference>
<dbReference type="EMBL" id="AP026867">
    <property type="protein sequence ID" value="BDS10256.1"/>
    <property type="molecule type" value="Genomic_DNA"/>
</dbReference>
<dbReference type="KEGG" id="aup:AsAng_0009640"/>
<dbReference type="InterPro" id="IPR045743">
    <property type="entry name" value="DUF6089"/>
</dbReference>
<reference evidence="2" key="1">
    <citation type="submission" date="2022-09" db="EMBL/GenBank/DDBJ databases">
        <title>Aureispira anguillicida sp. nov., isolated from Leptocephalus of Japanese eel Anguilla japonica.</title>
        <authorList>
            <person name="Yuasa K."/>
            <person name="Mekata T."/>
            <person name="Ikunari K."/>
        </authorList>
    </citation>
    <scope>NUCLEOTIDE SEQUENCE</scope>
    <source>
        <strain evidence="2">EL160426</strain>
    </source>
</reference>
<organism evidence="2 3">
    <name type="scientific">Aureispira anguillae</name>
    <dbReference type="NCBI Taxonomy" id="2864201"/>
    <lineage>
        <taxon>Bacteria</taxon>
        <taxon>Pseudomonadati</taxon>
        <taxon>Bacteroidota</taxon>
        <taxon>Saprospiria</taxon>
        <taxon>Saprospirales</taxon>
        <taxon>Saprospiraceae</taxon>
        <taxon>Aureispira</taxon>
    </lineage>
</organism>
<protein>
    <submittedName>
        <fullName evidence="2">DUF6089 family protein</fullName>
    </submittedName>
</protein>
<dbReference type="RefSeq" id="WP_264791583.1">
    <property type="nucleotide sequence ID" value="NZ_AP026867.1"/>
</dbReference>
<evidence type="ECO:0000259" key="1">
    <source>
        <dbReference type="Pfam" id="PF19573"/>
    </source>
</evidence>
<evidence type="ECO:0000313" key="2">
    <source>
        <dbReference type="EMBL" id="BDS10256.1"/>
    </source>
</evidence>
<accession>A0A916DRJ8</accession>
<evidence type="ECO:0000313" key="3">
    <source>
        <dbReference type="Proteomes" id="UP001060919"/>
    </source>
</evidence>
<gene>
    <name evidence="2" type="ORF">AsAng_0009640</name>
</gene>
<dbReference type="InterPro" id="IPR011250">
    <property type="entry name" value="OMP/PagP_B-barrel"/>
</dbReference>
<sequence length="283" mass="31319">MAKIVPFIIILIVSLSFTVNAQFLEIGGYGGGLSFNGDVNEGGMLANSSAGFGAFIRYNPHPRFGLSLGFIKGSLEAKDRTSQLPHIRERNLSFRSDLTEFSLISELNILSFYPQKDVYAFAPYLGAGIAVILFNPTAKYNGEWVELQKVGTEGQGLEGYPKKYNLVQVAIPILFGLKYSIGGRLNIAVEVGYRFTFTDYLDDVSTVFVSPKELINSSELAVALSNRTEEYTGAPANHLIGTRRGNANNNDGYLTMGVRISFSLYAKKAYPQKKIEYKINKWF</sequence>
<name>A0A916DRJ8_9BACT</name>